<accession>A0A9W8DZ65</accession>
<evidence type="ECO:0000256" key="4">
    <source>
        <dbReference type="ARBA" id="ARBA00022777"/>
    </source>
</evidence>
<feature type="compositionally biased region" description="Low complexity" evidence="7">
    <location>
        <begin position="1047"/>
        <end position="1059"/>
    </location>
</feature>
<evidence type="ECO:0000256" key="2">
    <source>
        <dbReference type="ARBA" id="ARBA00022679"/>
    </source>
</evidence>
<dbReference type="FunFam" id="3.30.200.20:FF:000387">
    <property type="entry name" value="Serine/threonine-protein kinase STE11"/>
    <property type="match status" value="1"/>
</dbReference>
<dbReference type="PROSITE" id="PS00107">
    <property type="entry name" value="PROTEIN_KINASE_ATP"/>
    <property type="match status" value="1"/>
</dbReference>
<gene>
    <name evidence="9" type="primary">BCK1_2</name>
    <name evidence="9" type="ORF">IWQ60_004643</name>
</gene>
<evidence type="ECO:0000256" key="1">
    <source>
        <dbReference type="ARBA" id="ARBA00006529"/>
    </source>
</evidence>
<dbReference type="Gene3D" id="1.10.510.10">
    <property type="entry name" value="Transferase(Phosphotransferase) domain 1"/>
    <property type="match status" value="1"/>
</dbReference>
<feature type="compositionally biased region" description="Low complexity" evidence="7">
    <location>
        <begin position="1194"/>
        <end position="1207"/>
    </location>
</feature>
<feature type="region of interest" description="Disordered" evidence="7">
    <location>
        <begin position="638"/>
        <end position="682"/>
    </location>
</feature>
<dbReference type="InterPro" id="IPR008271">
    <property type="entry name" value="Ser/Thr_kinase_AS"/>
</dbReference>
<feature type="compositionally biased region" description="Low complexity" evidence="7">
    <location>
        <begin position="126"/>
        <end position="135"/>
    </location>
</feature>
<dbReference type="PANTHER" id="PTHR48016:SF48">
    <property type="entry name" value="SERINE_THREONINE-PROTEIN KINASE BCK1_SLK1_SSP31"/>
    <property type="match status" value="1"/>
</dbReference>
<feature type="region of interest" description="Disordered" evidence="7">
    <location>
        <begin position="1421"/>
        <end position="1442"/>
    </location>
</feature>
<feature type="region of interest" description="Disordered" evidence="7">
    <location>
        <begin position="1515"/>
        <end position="1601"/>
    </location>
</feature>
<feature type="compositionally biased region" description="Low complexity" evidence="7">
    <location>
        <begin position="1367"/>
        <end position="1377"/>
    </location>
</feature>
<feature type="binding site" evidence="6">
    <location>
        <position position="1654"/>
    </location>
    <ligand>
        <name>ATP</name>
        <dbReference type="ChEBI" id="CHEBI:30616"/>
    </ligand>
</feature>
<dbReference type="PROSITE" id="PS50011">
    <property type="entry name" value="PROTEIN_KINASE_DOM"/>
    <property type="match status" value="1"/>
</dbReference>
<feature type="compositionally biased region" description="Low complexity" evidence="7">
    <location>
        <begin position="829"/>
        <end position="845"/>
    </location>
</feature>
<evidence type="ECO:0000313" key="9">
    <source>
        <dbReference type="EMBL" id="KAJ1925309.1"/>
    </source>
</evidence>
<dbReference type="FunFam" id="1.10.510.10:FF:000182">
    <property type="entry name" value="MAP kinase kinase kinase mkh1"/>
    <property type="match status" value="1"/>
</dbReference>
<dbReference type="Proteomes" id="UP001150569">
    <property type="component" value="Unassembled WGS sequence"/>
</dbReference>
<dbReference type="EC" id="2.7.11.25" evidence="9"/>
<dbReference type="GO" id="GO:0000196">
    <property type="term" value="P:cell integrity MAPK cascade"/>
    <property type="evidence" value="ECO:0007669"/>
    <property type="project" value="UniProtKB-ARBA"/>
</dbReference>
<feature type="region of interest" description="Disordered" evidence="7">
    <location>
        <begin position="91"/>
        <end position="247"/>
    </location>
</feature>
<dbReference type="PANTHER" id="PTHR48016">
    <property type="entry name" value="MAP KINASE KINASE KINASE SSK2-RELATED-RELATED"/>
    <property type="match status" value="1"/>
</dbReference>
<feature type="domain" description="Protein kinase" evidence="8">
    <location>
        <begin position="1625"/>
        <end position="1895"/>
    </location>
</feature>
<evidence type="ECO:0000313" key="10">
    <source>
        <dbReference type="Proteomes" id="UP001150569"/>
    </source>
</evidence>
<keyword evidence="2 9" id="KW-0808">Transferase</keyword>
<feature type="region of interest" description="Disordered" evidence="7">
    <location>
        <begin position="696"/>
        <end position="739"/>
    </location>
</feature>
<keyword evidence="5 6" id="KW-0067">ATP-binding</keyword>
<feature type="region of interest" description="Disordered" evidence="7">
    <location>
        <begin position="402"/>
        <end position="471"/>
    </location>
</feature>
<dbReference type="InterPro" id="IPR000719">
    <property type="entry name" value="Prot_kinase_dom"/>
</dbReference>
<reference evidence="9" key="1">
    <citation type="submission" date="2022-07" db="EMBL/GenBank/DDBJ databases">
        <title>Phylogenomic reconstructions and comparative analyses of Kickxellomycotina fungi.</title>
        <authorList>
            <person name="Reynolds N.K."/>
            <person name="Stajich J.E."/>
            <person name="Barry K."/>
            <person name="Grigoriev I.V."/>
            <person name="Crous P."/>
            <person name="Smith M.E."/>
        </authorList>
    </citation>
    <scope>NUCLEOTIDE SEQUENCE</scope>
    <source>
        <strain evidence="9">RSA 861</strain>
    </source>
</reference>
<feature type="compositionally biased region" description="Low complexity" evidence="7">
    <location>
        <begin position="1167"/>
        <end position="1179"/>
    </location>
</feature>
<proteinExistence type="inferred from homology"/>
<feature type="region of interest" description="Disordered" evidence="7">
    <location>
        <begin position="1320"/>
        <end position="1390"/>
    </location>
</feature>
<evidence type="ECO:0000259" key="8">
    <source>
        <dbReference type="PROSITE" id="PS50011"/>
    </source>
</evidence>
<feature type="compositionally biased region" description="Polar residues" evidence="7">
    <location>
        <begin position="706"/>
        <end position="722"/>
    </location>
</feature>
<dbReference type="OrthoDB" id="266718at2759"/>
<organism evidence="9 10">
    <name type="scientific">Tieghemiomyces parasiticus</name>
    <dbReference type="NCBI Taxonomy" id="78921"/>
    <lineage>
        <taxon>Eukaryota</taxon>
        <taxon>Fungi</taxon>
        <taxon>Fungi incertae sedis</taxon>
        <taxon>Zoopagomycota</taxon>
        <taxon>Kickxellomycotina</taxon>
        <taxon>Dimargaritomycetes</taxon>
        <taxon>Dimargaritales</taxon>
        <taxon>Dimargaritaceae</taxon>
        <taxon>Tieghemiomyces</taxon>
    </lineage>
</organism>
<feature type="region of interest" description="Disordered" evidence="7">
    <location>
        <begin position="490"/>
        <end position="517"/>
    </location>
</feature>
<feature type="compositionally biased region" description="Basic and acidic residues" evidence="7">
    <location>
        <begin position="1033"/>
        <end position="1042"/>
    </location>
</feature>
<keyword evidence="4 9" id="KW-0418">Kinase</keyword>
<feature type="region of interest" description="Disordered" evidence="7">
    <location>
        <begin position="1080"/>
        <end position="1179"/>
    </location>
</feature>
<feature type="region of interest" description="Disordered" evidence="7">
    <location>
        <begin position="324"/>
        <end position="359"/>
    </location>
</feature>
<dbReference type="SUPFAM" id="SSF56112">
    <property type="entry name" value="Protein kinase-like (PK-like)"/>
    <property type="match status" value="1"/>
</dbReference>
<dbReference type="GO" id="GO:0004709">
    <property type="term" value="F:MAP kinase kinase kinase activity"/>
    <property type="evidence" value="ECO:0007669"/>
    <property type="project" value="UniProtKB-EC"/>
</dbReference>
<dbReference type="GO" id="GO:0005524">
    <property type="term" value="F:ATP binding"/>
    <property type="evidence" value="ECO:0007669"/>
    <property type="project" value="UniProtKB-UniRule"/>
</dbReference>
<name>A0A9W8DZ65_9FUNG</name>
<feature type="compositionally biased region" description="Pro residues" evidence="7">
    <location>
        <begin position="207"/>
        <end position="216"/>
    </location>
</feature>
<comment type="similarity">
    <text evidence="1">Belongs to the protein kinase superfamily. STE Ser/Thr protein kinase family. MAP kinase kinase kinase subfamily.</text>
</comment>
<feature type="region of interest" description="Disordered" evidence="7">
    <location>
        <begin position="587"/>
        <end position="609"/>
    </location>
</feature>
<dbReference type="InterPro" id="IPR011009">
    <property type="entry name" value="Kinase-like_dom_sf"/>
</dbReference>
<dbReference type="InterPro" id="IPR050538">
    <property type="entry name" value="MAP_kinase_kinase_kinase"/>
</dbReference>
<dbReference type="PROSITE" id="PS00108">
    <property type="entry name" value="PROTEIN_KINASE_ST"/>
    <property type="match status" value="1"/>
</dbReference>
<sequence>MPSCTITCAILAHRIHGPAFAQLTHERLRQIGIPTVRDRARLLNASRKALNRPDTSRSVRRPIHHTVTGLGVRIPERGALPLFSDPDYPSDSSYVPSNGSSANSPVHPGPALLAPQRAAFPPSHPPSTHSAPISPLSITSQRSPLDEAGVAADTETSPLEYAVADKLPFRPNDPGYGPRWGPSPLTAPTNSTAPGPVACSLALPNATVPPPLPPQQHQPYTVTAAAGPRSAPEKGPQNRPPVLLDPRGHVTKRDSTGHVALPVHLRAHTQYTRGSSRAQYGVPPPHLAVHKAGELNHLDLGRRAPSPAASRPASTFQIPTAPESIKSVDPTCHHSLSSDHLPLPPADQPHTAERDARAARTAAEPLIAANLPIPAILDEFSIYPRSSSLNYNHGLEAAEAVPAGGAPTRDGPVPYNHPGRGLTVATRPLPITGSASSSTSNLTGTPYHTWSGRAPDSASTTDLTGKSSAASGGSGGFFSTLFKPFSGSNRRKSVYGVAGRDPSEMSKQSSLPSHGSPALTVAALHSSPKLQGRSARPLLFSVQARLDTDRRYNIVEISNVSNGAAIRERLCATIGMDPHSDLYTVWLEPSRGDPRRSPDPALPSGPLSDDEIWTLSQRANARDAPTVRFVISVARTPSQIPPPAGLPPNIGRQANHYGRVSPHHRSPVEPGEALPGFPPTRAADLPLYPDEVFAAFKVPPHPGQGRAQSPYRSNGGSGPPSTDSHRLSDVGSDTSDTGAVVGFERSSRWEMLAGLTGPGGESVSLSELSMQELQRLAAAPPGPSALARPPSFAVRSSRSSLSNGSPVSQSPPRGHLERLSMSSTGSGQVPSAATTATVTSPTRRPGGLLTIDTQAGRSRDSLRAGDGQRFSGSQSSPRGPLQRAGPLSSDLGGLTPSGISPSTRYATEAPTPPRHSPMSPRAWNTLFPSHHVMATDEPTDTAKHTPQASELWHTPVLDALTSPAGSGTNSPATGGPGKYSDLWHTPMKPKSSAEPAHDKSSELWSRPPIAGAGTPSANGGSSNSSSKAALDAAFDRARRDAAQPDEATSSPLASASQLASATTAAPGTVLTAQRAVLDHARPSLESTSSNCSEYYDASEGPTPEKREQRSSSLRRAPSDIPDRATAMQMPRHPDVLRTPARHQLELRHSRSNSDCSRMLGGKRHMRTPSGSSTRSRAGSRAGIIMTPEQAASALSGLSSNNSSAASLPRLTGSRTTLSRVSSNASQRTDGSQWDNISVQSWNHRPTTQLMINNLDLFFPHHDLDQPIIEPLPEVAEGFDPEVDTMPGPTATVNLSSTPPLGSFGSEPIMAAVPQRPPTKGLGLDFGGNPPVQLSPITESESDLRDPCALLASSASPPRPFERIETTSSAGSVAAGSVDSPGRSTQRDSSIPLPRLADAVVASRKRSVRFVVQQAQKRRTLLERQSLSQRTPSGRSQVESPMVPIRTSTDLGRSQESLHQLRSSLARASVTSVDRAGLAHSPSIRAQESFEPPSSEAPLGSTSIASLVTAAYAASPPADASVAPRSGLLRRQSTRLWGHRVTEVRPQKGGSTGGGDEPPGRRPSHKGITPAAATPTTTAAAATATTPNQGSPQAVHSPPTRRNTLDPLIAVVGDQAAGMQTLKIQWLKGRLIGKGSFGRVYHAINAATGEFMAVKQIELPRTANAVINARQRAMIKALYDETKFLKDFDMENIVQYLGFDVVDNTMNIFLEYVAGGSIATLIKQHGPLAEPVMHSFCRQTLSGLAYIHSHNVLHRDIKGGNILVDDRGVCKISDFGISKRNDYELAYDCNSRMSLQGSVFWMAPEVVQAAGYSAKVDIWSFGCLVLEMWTGQRPWLNFNDIQTMYKLGSNCPPPLPDDVDADCTTLLNLCFNPDPLGRPTATELLNNAFCQVEPNFNYVDYYGAASESSVDNYA</sequence>
<keyword evidence="3 6" id="KW-0547">Nucleotide-binding</keyword>
<evidence type="ECO:0000256" key="3">
    <source>
        <dbReference type="ARBA" id="ARBA00022741"/>
    </source>
</evidence>
<feature type="compositionally biased region" description="Polar residues" evidence="7">
    <location>
        <begin position="963"/>
        <end position="972"/>
    </location>
</feature>
<feature type="region of interest" description="Disordered" evidence="7">
    <location>
        <begin position="774"/>
        <end position="922"/>
    </location>
</feature>
<feature type="compositionally biased region" description="Low complexity" evidence="7">
    <location>
        <begin position="1568"/>
        <end position="1586"/>
    </location>
</feature>
<feature type="compositionally biased region" description="Low complexity" evidence="7">
    <location>
        <begin position="1515"/>
        <end position="1525"/>
    </location>
</feature>
<dbReference type="EMBL" id="JANBPT010000229">
    <property type="protein sequence ID" value="KAJ1925309.1"/>
    <property type="molecule type" value="Genomic_DNA"/>
</dbReference>
<comment type="caution">
    <text evidence="9">The sequence shown here is derived from an EMBL/GenBank/DDBJ whole genome shotgun (WGS) entry which is preliminary data.</text>
</comment>
<feature type="compositionally biased region" description="Low complexity" evidence="7">
    <location>
        <begin position="1010"/>
        <end position="1032"/>
    </location>
</feature>
<feature type="compositionally biased region" description="Low complexity" evidence="7">
    <location>
        <begin position="775"/>
        <end position="808"/>
    </location>
</feature>
<feature type="compositionally biased region" description="Polar residues" evidence="7">
    <location>
        <begin position="433"/>
        <end position="448"/>
    </location>
</feature>
<feature type="region of interest" description="Disordered" evidence="7">
    <location>
        <begin position="1194"/>
        <end position="1231"/>
    </location>
</feature>
<feature type="region of interest" description="Disordered" evidence="7">
    <location>
        <begin position="959"/>
        <end position="1059"/>
    </location>
</feature>
<dbReference type="Pfam" id="PF00069">
    <property type="entry name" value="Pkinase"/>
    <property type="match status" value="1"/>
</dbReference>
<protein>
    <submittedName>
        <fullName evidence="9">Mitogen-activated protein kinase kinase kinase</fullName>
        <ecNumber evidence="9">2.7.11.25</ecNumber>
    </submittedName>
</protein>
<dbReference type="SMART" id="SM00220">
    <property type="entry name" value="S_TKc"/>
    <property type="match status" value="1"/>
</dbReference>
<evidence type="ECO:0000256" key="5">
    <source>
        <dbReference type="ARBA" id="ARBA00022840"/>
    </source>
</evidence>
<feature type="compositionally biased region" description="Polar residues" evidence="7">
    <location>
        <begin position="1212"/>
        <end position="1231"/>
    </location>
</feature>
<evidence type="ECO:0000256" key="6">
    <source>
        <dbReference type="PROSITE-ProRule" id="PRU10141"/>
    </source>
</evidence>
<dbReference type="InterPro" id="IPR017441">
    <property type="entry name" value="Protein_kinase_ATP_BS"/>
</dbReference>
<keyword evidence="10" id="KW-1185">Reference proteome</keyword>
<feature type="compositionally biased region" description="Polar residues" evidence="7">
    <location>
        <begin position="1422"/>
        <end position="1438"/>
    </location>
</feature>
<evidence type="ECO:0000256" key="7">
    <source>
        <dbReference type="SAM" id="MobiDB-lite"/>
    </source>
</evidence>